<feature type="region of interest" description="Disordered" evidence="11">
    <location>
        <begin position="374"/>
        <end position="414"/>
    </location>
</feature>
<dbReference type="Pfam" id="PF02743">
    <property type="entry name" value="dCache_1"/>
    <property type="match status" value="1"/>
</dbReference>
<protein>
    <submittedName>
        <fullName evidence="15">Methyl-accepting chemotaxis protein</fullName>
    </submittedName>
</protein>
<dbReference type="CDD" id="cd12912">
    <property type="entry name" value="PDC2_MCP_like"/>
    <property type="match status" value="1"/>
</dbReference>
<comment type="caution">
    <text evidence="15">The sequence shown here is derived from an EMBL/GenBank/DDBJ whole genome shotgun (WGS) entry which is preliminary data.</text>
</comment>
<proteinExistence type="inferred from homology"/>
<keyword evidence="2" id="KW-1003">Cell membrane</keyword>
<dbReference type="InterPro" id="IPR004089">
    <property type="entry name" value="MCPsignal_dom"/>
</dbReference>
<dbReference type="Pfam" id="PF00015">
    <property type="entry name" value="MCPsignal"/>
    <property type="match status" value="1"/>
</dbReference>
<organism evidence="15 16">
    <name type="scientific">Pontibacillus salicampi</name>
    <dbReference type="NCBI Taxonomy" id="1449801"/>
    <lineage>
        <taxon>Bacteria</taxon>
        <taxon>Bacillati</taxon>
        <taxon>Bacillota</taxon>
        <taxon>Bacilli</taxon>
        <taxon>Bacillales</taxon>
        <taxon>Bacillaceae</taxon>
        <taxon>Pontibacillus</taxon>
    </lineage>
</organism>
<dbReference type="CDD" id="cd06225">
    <property type="entry name" value="HAMP"/>
    <property type="match status" value="1"/>
</dbReference>
<reference evidence="15 16" key="1">
    <citation type="submission" date="2024-09" db="EMBL/GenBank/DDBJ databases">
        <authorList>
            <person name="Sun Q."/>
            <person name="Mori K."/>
        </authorList>
    </citation>
    <scope>NUCLEOTIDE SEQUENCE [LARGE SCALE GENOMIC DNA]</scope>
    <source>
        <strain evidence="15 16">NCAIM B.02529</strain>
    </source>
</reference>
<name>A0ABV6LSH2_9BACI</name>
<evidence type="ECO:0000256" key="5">
    <source>
        <dbReference type="ARBA" id="ARBA00022692"/>
    </source>
</evidence>
<evidence type="ECO:0000256" key="4">
    <source>
        <dbReference type="ARBA" id="ARBA00022500"/>
    </source>
</evidence>
<feature type="transmembrane region" description="Helical" evidence="12">
    <location>
        <begin position="289"/>
        <end position="311"/>
    </location>
</feature>
<evidence type="ECO:0000256" key="1">
    <source>
        <dbReference type="ARBA" id="ARBA00004651"/>
    </source>
</evidence>
<dbReference type="PANTHER" id="PTHR32089">
    <property type="entry name" value="METHYL-ACCEPTING CHEMOTAXIS PROTEIN MCPB"/>
    <property type="match status" value="1"/>
</dbReference>
<evidence type="ECO:0000256" key="12">
    <source>
        <dbReference type="SAM" id="Phobius"/>
    </source>
</evidence>
<evidence type="ECO:0000256" key="8">
    <source>
        <dbReference type="ARBA" id="ARBA00023224"/>
    </source>
</evidence>
<sequence length="670" mass="72865">MKKSTSLLSFLTKSIQRQILIPFLLLICIGGLAVAAVSYFSSVSRTTDELVNSVEQQMISLDASFDKFFDSQEQIINNYAESKQLQNYESFKEEALLSLVDTDEMNDTVSNLYFGVEDSGETIMSASVSLPEGFDPRERPWYKAAVEQQGETIWTDPYLTEGEENGIIISAARAVMKGEELVGVISMDINLDSFANIIDGVTIGEKGYAALLGTDGTFLMHPEGSYIGKDVSDSDYYQKLTAQDKDSGIVNYTLDGAKKAMGYSINERTKLILLGSVYKSEFASKATPILIPIAISLGIVIVLSVLSSFFITRRLTKPIVQLQEDMKIVQSGNLQQNLNQSRSDEIGQLSQSVHEMKESLRDIIRNVSNASEAVSSQSEELSQSASEVREGSEQIASSMQELTSGAESQANSSSTLSEMMDDFTRKIKHAHESGADVSSSSQQVLSMTKEGSVLMKKSVDQMMTIDLIVKEAAEKVQGLDKQSQEISKLVEVIRNIADQTNLLSLNAAIEAARAGEHGKGFAVVADEVRKLAEQVSASVGEITTIVQNIQTESNLVATSLEAGYHEVDEGSKQIKVTGETFDNISHAVTTMVDKIQFISANLDDIADNSSQMNESIEDIAAVSEESAAGIEQAAASAQQSSSSMEEVSHSVNDLAKLAQQLSEQVEKYQV</sequence>
<keyword evidence="8 10" id="KW-0807">Transducer</keyword>
<evidence type="ECO:0000256" key="7">
    <source>
        <dbReference type="ARBA" id="ARBA00023136"/>
    </source>
</evidence>
<evidence type="ECO:0000256" key="3">
    <source>
        <dbReference type="ARBA" id="ARBA00022481"/>
    </source>
</evidence>
<dbReference type="InterPro" id="IPR003660">
    <property type="entry name" value="HAMP_dom"/>
</dbReference>
<evidence type="ECO:0000313" key="16">
    <source>
        <dbReference type="Proteomes" id="UP001589836"/>
    </source>
</evidence>
<dbReference type="Pfam" id="PF00672">
    <property type="entry name" value="HAMP"/>
    <property type="match status" value="1"/>
</dbReference>
<accession>A0ABV6LSH2</accession>
<evidence type="ECO:0000256" key="10">
    <source>
        <dbReference type="PROSITE-ProRule" id="PRU00284"/>
    </source>
</evidence>
<evidence type="ECO:0000256" key="2">
    <source>
        <dbReference type="ARBA" id="ARBA00022475"/>
    </source>
</evidence>
<dbReference type="SMART" id="SM00283">
    <property type="entry name" value="MA"/>
    <property type="match status" value="1"/>
</dbReference>
<comment type="similarity">
    <text evidence="9">Belongs to the methyl-accepting chemotaxis (MCP) protein family.</text>
</comment>
<evidence type="ECO:0000256" key="9">
    <source>
        <dbReference type="ARBA" id="ARBA00029447"/>
    </source>
</evidence>
<feature type="compositionally biased region" description="Polar residues" evidence="11">
    <location>
        <begin position="394"/>
        <end position="414"/>
    </location>
</feature>
<dbReference type="CDD" id="cd11386">
    <property type="entry name" value="MCP_signal"/>
    <property type="match status" value="1"/>
</dbReference>
<dbReference type="SUPFAM" id="SSF103190">
    <property type="entry name" value="Sensory domain-like"/>
    <property type="match status" value="1"/>
</dbReference>
<dbReference type="InterPro" id="IPR033479">
    <property type="entry name" value="dCache_1"/>
</dbReference>
<comment type="subcellular location">
    <subcellularLocation>
        <location evidence="1">Cell membrane</location>
        <topology evidence="1">Multi-pass membrane protein</topology>
    </subcellularLocation>
</comment>
<feature type="compositionally biased region" description="Low complexity" evidence="11">
    <location>
        <begin position="374"/>
        <end position="386"/>
    </location>
</feature>
<dbReference type="Gene3D" id="3.30.450.20">
    <property type="entry name" value="PAS domain"/>
    <property type="match status" value="2"/>
</dbReference>
<dbReference type="SUPFAM" id="SSF58104">
    <property type="entry name" value="Methyl-accepting chemotaxis protein (MCP) signaling domain"/>
    <property type="match status" value="1"/>
</dbReference>
<evidence type="ECO:0000259" key="13">
    <source>
        <dbReference type="PROSITE" id="PS50111"/>
    </source>
</evidence>
<keyword evidence="16" id="KW-1185">Reference proteome</keyword>
<keyword evidence="6 12" id="KW-1133">Transmembrane helix</keyword>
<dbReference type="Proteomes" id="UP001589836">
    <property type="component" value="Unassembled WGS sequence"/>
</dbReference>
<evidence type="ECO:0000256" key="11">
    <source>
        <dbReference type="SAM" id="MobiDB-lite"/>
    </source>
</evidence>
<keyword evidence="5 12" id="KW-0812">Transmembrane</keyword>
<dbReference type="EMBL" id="JBHLTP010000013">
    <property type="protein sequence ID" value="MFC0525361.1"/>
    <property type="molecule type" value="Genomic_DNA"/>
</dbReference>
<dbReference type="CDD" id="cd12913">
    <property type="entry name" value="PDC1_MCP_like"/>
    <property type="match status" value="1"/>
</dbReference>
<dbReference type="PANTHER" id="PTHR32089:SF114">
    <property type="entry name" value="METHYL-ACCEPTING CHEMOTAXIS PROTEIN MCPB"/>
    <property type="match status" value="1"/>
</dbReference>
<keyword evidence="7 12" id="KW-0472">Membrane</keyword>
<dbReference type="PROSITE" id="PS50885">
    <property type="entry name" value="HAMP"/>
    <property type="match status" value="1"/>
</dbReference>
<keyword evidence="4" id="KW-0145">Chemotaxis</keyword>
<evidence type="ECO:0000313" key="15">
    <source>
        <dbReference type="EMBL" id="MFC0525361.1"/>
    </source>
</evidence>
<feature type="transmembrane region" description="Helical" evidence="12">
    <location>
        <begin position="20"/>
        <end position="40"/>
    </location>
</feature>
<feature type="domain" description="Methyl-accepting transducer" evidence="13">
    <location>
        <begin position="384"/>
        <end position="634"/>
    </location>
</feature>
<dbReference type="SMART" id="SM00304">
    <property type="entry name" value="HAMP"/>
    <property type="match status" value="1"/>
</dbReference>
<dbReference type="Gene3D" id="1.10.287.950">
    <property type="entry name" value="Methyl-accepting chemotaxis protein"/>
    <property type="match status" value="1"/>
</dbReference>
<dbReference type="PROSITE" id="PS50111">
    <property type="entry name" value="CHEMOTAXIS_TRANSDUC_2"/>
    <property type="match status" value="1"/>
</dbReference>
<gene>
    <name evidence="15" type="ORF">ACFFGV_17395</name>
</gene>
<keyword evidence="3" id="KW-0488">Methylation</keyword>
<evidence type="ECO:0000256" key="6">
    <source>
        <dbReference type="ARBA" id="ARBA00022989"/>
    </source>
</evidence>
<evidence type="ECO:0000259" key="14">
    <source>
        <dbReference type="PROSITE" id="PS50885"/>
    </source>
</evidence>
<dbReference type="RefSeq" id="WP_377350544.1">
    <property type="nucleotide sequence ID" value="NZ_JBHLTP010000013.1"/>
</dbReference>
<dbReference type="InterPro" id="IPR029151">
    <property type="entry name" value="Sensor-like_sf"/>
</dbReference>
<feature type="domain" description="HAMP" evidence="14">
    <location>
        <begin position="313"/>
        <end position="365"/>
    </location>
</feature>